<dbReference type="RefSeq" id="WP_132883839.1">
    <property type="nucleotide sequence ID" value="NZ_JBBGZA010000001.1"/>
</dbReference>
<evidence type="ECO:0000313" key="2">
    <source>
        <dbReference type="Proteomes" id="UP001380365"/>
    </source>
</evidence>
<sequence length="259" mass="28040">MIRRVLFGEHSTQAPAIAQFIDRARFQPSFADLASAEFARFDLVVPLSVAQIAQARPANFDGARRAVLPSPELVALCDDKLACNEWLIEHGFGENVPALLDDEPDCFPYIRKSRHGNFGAGCVMVRDAAEAAAIGAIPEDSFHQRAVPGADEYVLHLLRIDGHVRFQLCYRYDMGTPLAVRGGAQGAKAVVPAEPGDALSLCCAVLDAMEYEGTCCFNYKLEDGRPQILEINPRFGGSLVGEVSAYLQAHVDALAPIAP</sequence>
<name>A0ABU8Q5G3_9SPHN</name>
<dbReference type="EMBL" id="JBBGZA010000001">
    <property type="protein sequence ID" value="MEJ5094977.1"/>
    <property type="molecule type" value="Genomic_DNA"/>
</dbReference>
<gene>
    <name evidence="1" type="ORF">WH159_10560</name>
</gene>
<protein>
    <submittedName>
        <fullName evidence="1">ATP-grasp domain-containing protein</fullName>
    </submittedName>
</protein>
<dbReference type="Gene3D" id="3.30.470.20">
    <property type="entry name" value="ATP-grasp fold, B domain"/>
    <property type="match status" value="1"/>
</dbReference>
<dbReference type="Proteomes" id="UP001380365">
    <property type="component" value="Unassembled WGS sequence"/>
</dbReference>
<evidence type="ECO:0000313" key="1">
    <source>
        <dbReference type="EMBL" id="MEJ5094977.1"/>
    </source>
</evidence>
<organism evidence="1 2">
    <name type="scientific">Sphingomonas molluscorum</name>
    <dbReference type="NCBI Taxonomy" id="418184"/>
    <lineage>
        <taxon>Bacteria</taxon>
        <taxon>Pseudomonadati</taxon>
        <taxon>Pseudomonadota</taxon>
        <taxon>Alphaproteobacteria</taxon>
        <taxon>Sphingomonadales</taxon>
        <taxon>Sphingomonadaceae</taxon>
        <taxon>Sphingomonas</taxon>
    </lineage>
</organism>
<reference evidence="1 2" key="1">
    <citation type="submission" date="2023-12" db="EMBL/GenBank/DDBJ databases">
        <title>Gut-associated functions are favored during microbiome assembly across C. elegans life.</title>
        <authorList>
            <person name="Zimmermann J."/>
        </authorList>
    </citation>
    <scope>NUCLEOTIDE SEQUENCE [LARGE SCALE GENOMIC DNA]</scope>
    <source>
        <strain evidence="1 2">JUb134</strain>
    </source>
</reference>
<keyword evidence="2" id="KW-1185">Reference proteome</keyword>
<comment type="caution">
    <text evidence="1">The sequence shown here is derived from an EMBL/GenBank/DDBJ whole genome shotgun (WGS) entry which is preliminary data.</text>
</comment>
<dbReference type="SUPFAM" id="SSF56059">
    <property type="entry name" value="Glutathione synthetase ATP-binding domain-like"/>
    <property type="match status" value="1"/>
</dbReference>
<proteinExistence type="predicted"/>
<accession>A0ABU8Q5G3</accession>